<evidence type="ECO:0000313" key="7">
    <source>
        <dbReference type="Proteomes" id="UP000078516"/>
    </source>
</evidence>
<dbReference type="Gene3D" id="2.60.40.740">
    <property type="match status" value="1"/>
</dbReference>
<dbReference type="InterPro" id="IPR013783">
    <property type="entry name" value="Ig-like_fold"/>
</dbReference>
<dbReference type="RefSeq" id="WP_067481989.1">
    <property type="nucleotide sequence ID" value="NZ_BSWU01000001.1"/>
</dbReference>
<dbReference type="InterPro" id="IPR026466">
    <property type="entry name" value="Fim_isopep_form_D2_dom"/>
</dbReference>
<evidence type="ECO:0000256" key="2">
    <source>
        <dbReference type="ARBA" id="ARBA00022512"/>
    </source>
</evidence>
<dbReference type="PANTHER" id="PTHR36108">
    <property type="entry name" value="COLOSSIN-B-RELATED"/>
    <property type="match status" value="1"/>
</dbReference>
<name>A0A179ET34_ENTTH</name>
<dbReference type="EMBL" id="LWMN01000010">
    <property type="protein sequence ID" value="OAQ56376.1"/>
    <property type="molecule type" value="Genomic_DNA"/>
</dbReference>
<keyword evidence="3" id="KW-0964">Secreted</keyword>
<dbReference type="KEGG" id="eth:CK496_06325"/>
<organism evidence="6 7">
    <name type="scientific">Enterococcus thailandicus</name>
    <dbReference type="NCBI Taxonomy" id="417368"/>
    <lineage>
        <taxon>Bacteria</taxon>
        <taxon>Bacillati</taxon>
        <taxon>Bacillota</taxon>
        <taxon>Bacilli</taxon>
        <taxon>Lactobacillales</taxon>
        <taxon>Enterococcaceae</taxon>
        <taxon>Enterococcus</taxon>
    </lineage>
</organism>
<dbReference type="Pfam" id="PF17802">
    <property type="entry name" value="SpaA"/>
    <property type="match status" value="2"/>
</dbReference>
<dbReference type="NCBIfam" id="TIGR01167">
    <property type="entry name" value="LPXTG_anchor"/>
    <property type="match status" value="1"/>
</dbReference>
<dbReference type="Pfam" id="PF16555">
    <property type="entry name" value="GramPos_pilinD1"/>
    <property type="match status" value="1"/>
</dbReference>
<dbReference type="Pfam" id="PF00746">
    <property type="entry name" value="Gram_pos_anchor"/>
    <property type="match status" value="1"/>
</dbReference>
<dbReference type="PROSITE" id="PS50847">
    <property type="entry name" value="GRAM_POS_ANCHORING"/>
    <property type="match status" value="1"/>
</dbReference>
<gene>
    <name evidence="6" type="ORF">A6E74_02915</name>
</gene>
<evidence type="ECO:0000256" key="5">
    <source>
        <dbReference type="ARBA" id="ARBA00023088"/>
    </source>
</evidence>
<dbReference type="InterPro" id="IPR032364">
    <property type="entry name" value="GramPos_pilinD1_N"/>
</dbReference>
<protein>
    <submittedName>
        <fullName evidence="6">Cell surface protein</fullName>
    </submittedName>
</protein>
<proteinExistence type="inferred from homology"/>
<evidence type="ECO:0000256" key="1">
    <source>
        <dbReference type="ARBA" id="ARBA00007257"/>
    </source>
</evidence>
<dbReference type="Proteomes" id="UP000078516">
    <property type="component" value="Unassembled WGS sequence"/>
</dbReference>
<keyword evidence="7" id="KW-1185">Reference proteome</keyword>
<reference evidence="6 7" key="1">
    <citation type="submission" date="2016-04" db="EMBL/GenBank/DDBJ databases">
        <title>Draft genome of an Enterococcus thailandicus strain isolated from bovine feces.</title>
        <authorList>
            <person name="Beukers A.G."/>
            <person name="Zaheer R."/>
            <person name="Goji N."/>
            <person name="Cook S.R."/>
            <person name="Amoako K."/>
            <person name="Chaves A.V."/>
            <person name="Ward M.P."/>
            <person name="Mcallister T.A."/>
        </authorList>
    </citation>
    <scope>NUCLEOTIDE SEQUENCE [LARGE SCALE GENOMIC DNA]</scope>
    <source>
        <strain evidence="6 7">F0711D 46</strain>
    </source>
</reference>
<keyword evidence="2" id="KW-0134">Cell wall</keyword>
<comment type="similarity">
    <text evidence="1">Belongs to the serine-aspartate repeat-containing protein (SDr) family.</text>
</comment>
<comment type="caution">
    <text evidence="6">The sequence shown here is derived from an EMBL/GenBank/DDBJ whole genome shotgun (WGS) entry which is preliminary data.</text>
</comment>
<evidence type="ECO:0000256" key="4">
    <source>
        <dbReference type="ARBA" id="ARBA00022729"/>
    </source>
</evidence>
<dbReference type="Gene3D" id="2.60.40.10">
    <property type="entry name" value="Immunoglobulins"/>
    <property type="match status" value="3"/>
</dbReference>
<dbReference type="InterPro" id="IPR048052">
    <property type="entry name" value="FM1-like"/>
</dbReference>
<dbReference type="InterPro" id="IPR019931">
    <property type="entry name" value="LPXTG_anchor"/>
</dbReference>
<keyword evidence="4" id="KW-0732">Signal</keyword>
<accession>A0A179ET34</accession>
<dbReference type="AlphaFoldDB" id="A0A179ET34"/>
<evidence type="ECO:0000313" key="6">
    <source>
        <dbReference type="EMBL" id="OAQ56376.1"/>
    </source>
</evidence>
<dbReference type="NCBIfam" id="NF033902">
    <property type="entry name" value="iso_D2_wall_anc"/>
    <property type="match status" value="1"/>
</dbReference>
<keyword evidence="5" id="KW-0572">Peptidoglycan-anchor</keyword>
<dbReference type="GeneID" id="77487253"/>
<dbReference type="PANTHER" id="PTHR36108:SF13">
    <property type="entry name" value="COLOSSIN-B-RELATED"/>
    <property type="match status" value="1"/>
</dbReference>
<dbReference type="InterPro" id="IPR041033">
    <property type="entry name" value="SpaA_PFL_dom_1"/>
</dbReference>
<sequence length="627" mass="68145">MKQFKKVWYLLSTLLLTLPLFTGLVGTVPAFAAENDDTAKVILHKKKMTDFPDPLIQNSGKEMSEFDQYQGLAGVTFSVYDVTAEFYAQREAGATVDAAKQAVQGLTTGTPIAQGTTDANGNVSLDLPKKQQSKDAVYTIKEEAKDGVTAAANMVVAFPVYELIKQADGSYKYGTEELTTIHLYPKNIVANDGALHVKKVGTAENESLNGAEFVISKTEGTPSVVKYIQGVKDGLYTWTTDKSQAKHFITGKNYAIGENDFTETDAATGELTIKNLEVGSYVLEEVKAPDNAELIESQTKTDFTIEADNQTAVEKTIKNDTSKVEKTTPNLDGKDVAIGEKIQYEISVNIPLGIADKEGDANKYVKFNLIDTHDEALTFDNIASGDNAYALYDGDTVIAPANYQVTEQENGFTVAVDPAFIPSLTPGGTLKFVYYMHLNEKADPTKGFKNEANVDNGHTDDKTPPTVEVVTGGKRFIKVDGDVSSTQALAGASFVVRDEDSDTANYLKIDEATKAVTWVKNKEDATTFTTSADGLVDVTGLDYGTYYLEETVAPNDYVLLTNRIEFEVDEHSYGTTENLVAPEKVPNKHKGTLPSTGGKGIYLYIGTGALLLVVVGLYFAKRRKENV</sequence>
<dbReference type="NCBIfam" id="TIGR04226">
    <property type="entry name" value="RrgB_K2N_iso_D2"/>
    <property type="match status" value="1"/>
</dbReference>
<evidence type="ECO:0000256" key="3">
    <source>
        <dbReference type="ARBA" id="ARBA00022525"/>
    </source>
</evidence>